<comment type="caution">
    <text evidence="1">The sequence shown here is derived from an EMBL/GenBank/DDBJ whole genome shotgun (WGS) entry which is preliminary data.</text>
</comment>
<gene>
    <name evidence="1" type="ORF">G5C60_32275</name>
</gene>
<dbReference type="RefSeq" id="WP_165264552.1">
    <property type="nucleotide sequence ID" value="NZ_JAAKZY010000129.1"/>
</dbReference>
<proteinExistence type="predicted"/>
<evidence type="ECO:0000313" key="1">
    <source>
        <dbReference type="EMBL" id="NGO12157.1"/>
    </source>
</evidence>
<accession>A0A6G4VEC9</accession>
<name>A0A6G4VEC9_9ACTN</name>
<organism evidence="1 2">
    <name type="scientific">Streptomyces scabichelini</name>
    <dbReference type="NCBI Taxonomy" id="2711217"/>
    <lineage>
        <taxon>Bacteria</taxon>
        <taxon>Bacillati</taxon>
        <taxon>Actinomycetota</taxon>
        <taxon>Actinomycetes</taxon>
        <taxon>Kitasatosporales</taxon>
        <taxon>Streptomycetaceae</taxon>
        <taxon>Streptomyces</taxon>
    </lineage>
</organism>
<keyword evidence="2" id="KW-1185">Reference proteome</keyword>
<dbReference type="EMBL" id="JAAKZY010000129">
    <property type="protein sequence ID" value="NGO12157.1"/>
    <property type="molecule type" value="Genomic_DNA"/>
</dbReference>
<reference evidence="1 2" key="1">
    <citation type="submission" date="2020-02" db="EMBL/GenBank/DDBJ databases">
        <title>Whole-genome analyses of novel actinobacteria.</title>
        <authorList>
            <person name="Sahin N."/>
            <person name="Gencbay T."/>
        </authorList>
    </citation>
    <scope>NUCLEOTIDE SEQUENCE [LARGE SCALE GENOMIC DNA]</scope>
    <source>
        <strain evidence="1 2">HC44</strain>
    </source>
</reference>
<evidence type="ECO:0000313" key="2">
    <source>
        <dbReference type="Proteomes" id="UP000472335"/>
    </source>
</evidence>
<dbReference type="Proteomes" id="UP000472335">
    <property type="component" value="Unassembled WGS sequence"/>
</dbReference>
<protein>
    <submittedName>
        <fullName evidence="1">Uncharacterized protein</fullName>
    </submittedName>
</protein>
<dbReference type="AlphaFoldDB" id="A0A6G4VEC9"/>
<sequence>MVFVVIVGVALLGLVVWATGVLIRRESRRLETTAEGHRIESAATQGIRDARRRARALHRMGGAGGISRLDVRD</sequence>